<evidence type="ECO:0000313" key="2">
    <source>
        <dbReference type="EMBL" id="CAD8308212.1"/>
    </source>
</evidence>
<feature type="compositionally biased region" description="Low complexity" evidence="1">
    <location>
        <begin position="345"/>
        <end position="360"/>
    </location>
</feature>
<evidence type="ECO:0000256" key="1">
    <source>
        <dbReference type="SAM" id="MobiDB-lite"/>
    </source>
</evidence>
<proteinExistence type="predicted"/>
<feature type="region of interest" description="Disordered" evidence="1">
    <location>
        <begin position="343"/>
        <end position="362"/>
    </location>
</feature>
<feature type="region of interest" description="Disordered" evidence="1">
    <location>
        <begin position="217"/>
        <end position="245"/>
    </location>
</feature>
<feature type="region of interest" description="Disordered" evidence="1">
    <location>
        <begin position="261"/>
        <end position="288"/>
    </location>
</feature>
<sequence length="508" mass="50710">MAVACGDPVKRAACDVVWAWYLGTLARRRAAWLRKQAAIRANYSAKVIQRAWRACKHAKIDAGAAAEKRMDTGTTVAADAASETTAAVAAAEMAAEIEGRVSTAATTTTEIEGEVPAAAAAAATTATAATASAAAATVLVAAAAMAASTAAAAGTLGAALMATDPSPPGHAPARRPVATVGTTGLAAAHKSVAAGKVIPQACTTDPRANEQRAAAPLAGFGPPSVARSESASPRQPPPPLRPQLQRPRLQVLRTQLLQPLPAAAPRESLQCSQTGARDTAGSAAHPPQPPPAALYMLSKETTPTCPRTPALAPTPLRLSANLTEVVSPKAPAMALAPPRVSAKTASVSSSPRAPAAAPAPLHRRRAIISTPGSLPTAALSDAAGAKAWQGTAPPGAATASPSAKAAHTAPADAASPRPALAGSLAPLQGLGRGVLKAAVSKLDGGAAASAMAATPAKKKDGLFPPVPDAKALDEAPHSAGEDAGKFNVIHAVVMRGASRSQVTLRLRH</sequence>
<protein>
    <submittedName>
        <fullName evidence="2">Uncharacterized protein</fullName>
    </submittedName>
</protein>
<gene>
    <name evidence="2" type="ORF">CEUR00632_LOCUS19524</name>
</gene>
<feature type="compositionally biased region" description="Low complexity" evidence="1">
    <location>
        <begin position="391"/>
        <end position="416"/>
    </location>
</feature>
<dbReference type="EMBL" id="HBEC01041954">
    <property type="protein sequence ID" value="CAD8308212.1"/>
    <property type="molecule type" value="Transcribed_RNA"/>
</dbReference>
<feature type="region of interest" description="Disordered" evidence="1">
    <location>
        <begin position="385"/>
        <end position="417"/>
    </location>
</feature>
<dbReference type="AlphaFoldDB" id="A0A7R9VXX8"/>
<accession>A0A7R9VXX8</accession>
<name>A0A7R9VXX8_9CHLO</name>
<reference evidence="2" key="1">
    <citation type="submission" date="2021-01" db="EMBL/GenBank/DDBJ databases">
        <authorList>
            <person name="Corre E."/>
            <person name="Pelletier E."/>
            <person name="Niang G."/>
            <person name="Scheremetjew M."/>
            <person name="Finn R."/>
            <person name="Kale V."/>
            <person name="Holt S."/>
            <person name="Cochrane G."/>
            <person name="Meng A."/>
            <person name="Brown T."/>
            <person name="Cohen L."/>
        </authorList>
    </citation>
    <scope>NUCLEOTIDE SEQUENCE</scope>
    <source>
        <strain evidence="2">CCMP219</strain>
    </source>
</reference>
<organism evidence="2">
    <name type="scientific">Chlamydomonas euryale</name>
    <dbReference type="NCBI Taxonomy" id="1486919"/>
    <lineage>
        <taxon>Eukaryota</taxon>
        <taxon>Viridiplantae</taxon>
        <taxon>Chlorophyta</taxon>
        <taxon>core chlorophytes</taxon>
        <taxon>Chlorophyceae</taxon>
        <taxon>CS clade</taxon>
        <taxon>Chlamydomonadales</taxon>
        <taxon>Chlamydomonadaceae</taxon>
        <taxon>Chlamydomonas</taxon>
    </lineage>
</organism>